<accession>Q0RJS3</accession>
<reference evidence="3 4" key="1">
    <citation type="journal article" date="2007" name="Genome Res.">
        <title>Genome characteristics of facultatively symbiotic Frankia sp. strains reflect host range and host plant biogeography.</title>
        <authorList>
            <person name="Normand P."/>
            <person name="Lapierre P."/>
            <person name="Tisa L.S."/>
            <person name="Gogarten J.P."/>
            <person name="Alloisio N."/>
            <person name="Bagnarol E."/>
            <person name="Bassi C.A."/>
            <person name="Berry A.M."/>
            <person name="Bickhart D.M."/>
            <person name="Choisne N."/>
            <person name="Couloux A."/>
            <person name="Cournoyer B."/>
            <person name="Cruveiller S."/>
            <person name="Daubin V."/>
            <person name="Demange N."/>
            <person name="Francino M.P."/>
            <person name="Goltsman E."/>
            <person name="Huang Y."/>
            <person name="Kopp O.R."/>
            <person name="Labarre L."/>
            <person name="Lapidus A."/>
            <person name="Lavire C."/>
            <person name="Marechal J."/>
            <person name="Martinez M."/>
            <person name="Mastronunzio J.E."/>
            <person name="Mullin B.C."/>
            <person name="Niemann J."/>
            <person name="Pujic P."/>
            <person name="Rawnsley T."/>
            <person name="Rouy Z."/>
            <person name="Schenowitz C."/>
            <person name="Sellstedt A."/>
            <person name="Tavares F."/>
            <person name="Tomkins J.P."/>
            <person name="Vallenet D."/>
            <person name="Valverde C."/>
            <person name="Wall L.G."/>
            <person name="Wang Y."/>
            <person name="Medigue C."/>
            <person name="Benson D.R."/>
        </authorList>
    </citation>
    <scope>NUCLEOTIDE SEQUENCE [LARGE SCALE GENOMIC DNA]</scope>
    <source>
        <strain evidence="4">DSM 45986 / CECT 9034 / ACN14a</strain>
    </source>
</reference>
<dbReference type="Proteomes" id="UP000000657">
    <property type="component" value="Chromosome"/>
</dbReference>
<dbReference type="InterPro" id="IPR024031">
    <property type="entry name" value="MSMEG_5819/OxyR"/>
</dbReference>
<dbReference type="GO" id="GO:0016627">
    <property type="term" value="F:oxidoreductase activity, acting on the CH-CH group of donors"/>
    <property type="evidence" value="ECO:0007669"/>
    <property type="project" value="TreeGrafter"/>
</dbReference>
<evidence type="ECO:0000313" key="3">
    <source>
        <dbReference type="EMBL" id="CAJ62238.1"/>
    </source>
</evidence>
<protein>
    <recommendedName>
        <fullName evidence="2">Pyridoxamine 5'-phosphate oxidase N-terminal domain-containing protein</fullName>
    </recommendedName>
</protein>
<dbReference type="HOGENOM" id="CLU_125990_1_0_11"/>
<gene>
    <name evidence="3" type="ordered locus">FRAAL3595</name>
</gene>
<dbReference type="RefSeq" id="WP_011604735.1">
    <property type="nucleotide sequence ID" value="NC_008278.1"/>
</dbReference>
<dbReference type="AlphaFoldDB" id="Q0RJS3"/>
<dbReference type="SUPFAM" id="SSF50475">
    <property type="entry name" value="FMN-binding split barrel"/>
    <property type="match status" value="1"/>
</dbReference>
<keyword evidence="1" id="KW-0560">Oxidoreductase</keyword>
<evidence type="ECO:0000259" key="2">
    <source>
        <dbReference type="Pfam" id="PF01243"/>
    </source>
</evidence>
<feature type="domain" description="Pyridoxamine 5'-phosphate oxidase N-terminal" evidence="2">
    <location>
        <begin position="5"/>
        <end position="94"/>
    </location>
</feature>
<dbReference type="InterPro" id="IPR012349">
    <property type="entry name" value="Split_barrel_FMN-bd"/>
</dbReference>
<dbReference type="OrthoDB" id="3693562at2"/>
<dbReference type="eggNOG" id="COG3467">
    <property type="taxonomic scope" value="Bacteria"/>
</dbReference>
<dbReference type="InterPro" id="IPR052019">
    <property type="entry name" value="F420H2_bilvrd_red/Heme_oxyg"/>
</dbReference>
<proteinExistence type="predicted"/>
<organism evidence="3 4">
    <name type="scientific">Frankia alni (strain DSM 45986 / CECT 9034 / ACN14a)</name>
    <dbReference type="NCBI Taxonomy" id="326424"/>
    <lineage>
        <taxon>Bacteria</taxon>
        <taxon>Bacillati</taxon>
        <taxon>Actinomycetota</taxon>
        <taxon>Actinomycetes</taxon>
        <taxon>Frankiales</taxon>
        <taxon>Frankiaceae</taxon>
        <taxon>Frankia</taxon>
    </lineage>
</organism>
<dbReference type="InterPro" id="IPR011576">
    <property type="entry name" value="Pyridox_Oxase_N"/>
</dbReference>
<dbReference type="PANTHER" id="PTHR35176">
    <property type="entry name" value="HEME OXYGENASE HI_0854-RELATED"/>
    <property type="match status" value="1"/>
</dbReference>
<dbReference type="KEGG" id="fal:FRAAL3595"/>
<sequence length="133" mass="14352">MVFTPAELDYLHSQRLGRLATLAPDGTLQNSPVAHAVDDATGVISIYGYDLGNSRKFHNIAANGQVAYVVDDIASLEPWTVRGLEIRGTAEALTGWDPPAAHLSPEVIRVHPRRIISWNLGAGGREGSRRTVA</sequence>
<dbReference type="Gene3D" id="2.30.110.10">
    <property type="entry name" value="Electron Transport, Fmn-binding Protein, Chain A"/>
    <property type="match status" value="1"/>
</dbReference>
<evidence type="ECO:0000313" key="4">
    <source>
        <dbReference type="Proteomes" id="UP000000657"/>
    </source>
</evidence>
<keyword evidence="4" id="KW-1185">Reference proteome</keyword>
<evidence type="ECO:0000256" key="1">
    <source>
        <dbReference type="ARBA" id="ARBA00023002"/>
    </source>
</evidence>
<dbReference type="PANTHER" id="PTHR35176:SF6">
    <property type="entry name" value="HEME OXYGENASE HI_0854-RELATED"/>
    <property type="match status" value="1"/>
</dbReference>
<dbReference type="Pfam" id="PF01243">
    <property type="entry name" value="PNPOx_N"/>
    <property type="match status" value="1"/>
</dbReference>
<dbReference type="GO" id="GO:0070967">
    <property type="term" value="F:coenzyme F420 binding"/>
    <property type="evidence" value="ECO:0007669"/>
    <property type="project" value="TreeGrafter"/>
</dbReference>
<dbReference type="NCBIfam" id="TIGR04023">
    <property type="entry name" value="PPOX_MSMEG_5819"/>
    <property type="match status" value="1"/>
</dbReference>
<dbReference type="STRING" id="326424.FRAAL3595"/>
<name>Q0RJS3_FRAAA</name>
<dbReference type="EMBL" id="CT573213">
    <property type="protein sequence ID" value="CAJ62238.1"/>
    <property type="molecule type" value="Genomic_DNA"/>
</dbReference>
<dbReference type="GO" id="GO:0005829">
    <property type="term" value="C:cytosol"/>
    <property type="evidence" value="ECO:0007669"/>
    <property type="project" value="TreeGrafter"/>
</dbReference>